<gene>
    <name evidence="10" type="ORF">FYJ26_02310</name>
</gene>
<dbReference type="InterPro" id="IPR016454">
    <property type="entry name" value="Cysteine_dSase"/>
</dbReference>
<keyword evidence="11" id="KW-1185">Reference proteome</keyword>
<keyword evidence="6" id="KW-0408">Iron</keyword>
<keyword evidence="5" id="KW-0663">Pyridoxal phosphate</keyword>
<dbReference type="SUPFAM" id="SSF53383">
    <property type="entry name" value="PLP-dependent transferases"/>
    <property type="match status" value="1"/>
</dbReference>
<evidence type="ECO:0000259" key="9">
    <source>
        <dbReference type="Pfam" id="PF00266"/>
    </source>
</evidence>
<dbReference type="Proteomes" id="UP000441925">
    <property type="component" value="Unassembled WGS sequence"/>
</dbReference>
<dbReference type="GO" id="GO:0051536">
    <property type="term" value="F:iron-sulfur cluster binding"/>
    <property type="evidence" value="ECO:0007669"/>
    <property type="project" value="UniProtKB-KW"/>
</dbReference>
<comment type="cofactor">
    <cofactor evidence="1">
        <name>pyridoxal 5'-phosphate</name>
        <dbReference type="ChEBI" id="CHEBI:597326"/>
    </cofactor>
</comment>
<dbReference type="PANTHER" id="PTHR11601">
    <property type="entry name" value="CYSTEINE DESULFURYLASE FAMILY MEMBER"/>
    <property type="match status" value="1"/>
</dbReference>
<evidence type="ECO:0000313" key="10">
    <source>
        <dbReference type="EMBL" id="MSS77262.1"/>
    </source>
</evidence>
<evidence type="ECO:0000313" key="11">
    <source>
        <dbReference type="Proteomes" id="UP000441925"/>
    </source>
</evidence>
<evidence type="ECO:0000256" key="4">
    <source>
        <dbReference type="ARBA" id="ARBA00022723"/>
    </source>
</evidence>
<dbReference type="Gene3D" id="3.90.1150.10">
    <property type="entry name" value="Aspartate Aminotransferase, domain 1"/>
    <property type="match status" value="1"/>
</dbReference>
<comment type="caution">
    <text evidence="10">The sequence shown here is derived from an EMBL/GenBank/DDBJ whole genome shotgun (WGS) entry which is preliminary data.</text>
</comment>
<evidence type="ECO:0000256" key="3">
    <source>
        <dbReference type="ARBA" id="ARBA00022679"/>
    </source>
</evidence>
<evidence type="ECO:0000256" key="7">
    <source>
        <dbReference type="ARBA" id="ARBA00023014"/>
    </source>
</evidence>
<keyword evidence="4" id="KW-0479">Metal-binding</keyword>
<organism evidence="10 11">
    <name type="scientific">Anaerococcus porci</name>
    <dbReference type="NCBI Taxonomy" id="2652269"/>
    <lineage>
        <taxon>Bacteria</taxon>
        <taxon>Bacillati</taxon>
        <taxon>Bacillota</taxon>
        <taxon>Tissierellia</taxon>
        <taxon>Tissierellales</taxon>
        <taxon>Peptoniphilaceae</taxon>
        <taxon>Anaerococcus</taxon>
    </lineage>
</organism>
<dbReference type="PIRSF" id="PIRSF005572">
    <property type="entry name" value="NifS"/>
    <property type="match status" value="1"/>
</dbReference>
<dbReference type="RefSeq" id="WP_154539229.1">
    <property type="nucleotide sequence ID" value="NZ_JAXDSU010000062.1"/>
</dbReference>
<comment type="catalytic activity">
    <reaction evidence="8">
        <text>(sulfur carrier)-H + L-cysteine = (sulfur carrier)-SH + L-alanine</text>
        <dbReference type="Rhea" id="RHEA:43892"/>
        <dbReference type="Rhea" id="RHEA-COMP:14737"/>
        <dbReference type="Rhea" id="RHEA-COMP:14739"/>
        <dbReference type="ChEBI" id="CHEBI:29917"/>
        <dbReference type="ChEBI" id="CHEBI:35235"/>
        <dbReference type="ChEBI" id="CHEBI:57972"/>
        <dbReference type="ChEBI" id="CHEBI:64428"/>
        <dbReference type="EC" id="2.8.1.7"/>
    </reaction>
</comment>
<sequence length="360" mass="40752">MIYFDYAATSIKRNEILEYILKNKENFDGNPDSLHTYGRKAKKILEDSRRKIAKSIKADSNDIIFTSSASESNNTILSNFKDDLIITSKIEHDSILNAVNKDKTIYLDVDKDGFFTLDDLKEKMTSDVKLVSLMFVNNEVGSIEPVKEIGKYLKERDVFFHIDCVQAYGHIDIDVNELACNSLSLSGHKIGGINSFGILYANKSIKPLIRGGEQEKNRRAGTSFVMGAYSMAESIEKTIKERGKIKELKTYFVEKLKESNFIFEINGSLDNSSNHILNLYFPYVKNEFLLTFLDMHGVCISVGSACRAGSIEASNVIKAMYNEDRAMHSVRFSFGFTNTKEDIDYTFEILKKVRGIDGEN</sequence>
<protein>
    <submittedName>
        <fullName evidence="10">Cysteine desulfurase</fullName>
    </submittedName>
</protein>
<dbReference type="GO" id="GO:0046872">
    <property type="term" value="F:metal ion binding"/>
    <property type="evidence" value="ECO:0007669"/>
    <property type="project" value="UniProtKB-KW"/>
</dbReference>
<comment type="similarity">
    <text evidence="2">Belongs to the class-V pyridoxal-phosphate-dependent aminotransferase family. NifS/IscS subfamily.</text>
</comment>
<dbReference type="InterPro" id="IPR015422">
    <property type="entry name" value="PyrdxlP-dep_Trfase_small"/>
</dbReference>
<dbReference type="Gene3D" id="1.10.260.50">
    <property type="match status" value="1"/>
</dbReference>
<evidence type="ECO:0000256" key="1">
    <source>
        <dbReference type="ARBA" id="ARBA00001933"/>
    </source>
</evidence>
<evidence type="ECO:0000256" key="5">
    <source>
        <dbReference type="ARBA" id="ARBA00022898"/>
    </source>
</evidence>
<dbReference type="InterPro" id="IPR015421">
    <property type="entry name" value="PyrdxlP-dep_Trfase_major"/>
</dbReference>
<feature type="domain" description="Aminotransferase class V" evidence="9">
    <location>
        <begin position="2"/>
        <end position="345"/>
    </location>
</feature>
<dbReference type="InterPro" id="IPR000192">
    <property type="entry name" value="Aminotrans_V_dom"/>
</dbReference>
<dbReference type="InterPro" id="IPR015424">
    <property type="entry name" value="PyrdxlP-dep_Trfase"/>
</dbReference>
<proteinExistence type="inferred from homology"/>
<keyword evidence="7" id="KW-0411">Iron-sulfur</keyword>
<dbReference type="GO" id="GO:0031071">
    <property type="term" value="F:cysteine desulfurase activity"/>
    <property type="evidence" value="ECO:0007669"/>
    <property type="project" value="UniProtKB-EC"/>
</dbReference>
<dbReference type="EMBL" id="VULQ01000002">
    <property type="protein sequence ID" value="MSS77262.1"/>
    <property type="molecule type" value="Genomic_DNA"/>
</dbReference>
<name>A0A6N7VQT0_9FIRM</name>
<dbReference type="Gene3D" id="3.40.640.10">
    <property type="entry name" value="Type I PLP-dependent aspartate aminotransferase-like (Major domain)"/>
    <property type="match status" value="1"/>
</dbReference>
<dbReference type="Pfam" id="PF00266">
    <property type="entry name" value="Aminotran_5"/>
    <property type="match status" value="1"/>
</dbReference>
<evidence type="ECO:0000256" key="8">
    <source>
        <dbReference type="ARBA" id="ARBA00050776"/>
    </source>
</evidence>
<evidence type="ECO:0000256" key="6">
    <source>
        <dbReference type="ARBA" id="ARBA00023004"/>
    </source>
</evidence>
<accession>A0A6N7VQT0</accession>
<reference evidence="10 11" key="1">
    <citation type="submission" date="2019-08" db="EMBL/GenBank/DDBJ databases">
        <title>In-depth cultivation of the pig gut microbiome towards novel bacterial diversity and tailored functional studies.</title>
        <authorList>
            <person name="Wylensek D."/>
            <person name="Hitch T.C.A."/>
            <person name="Clavel T."/>
        </authorList>
    </citation>
    <scope>NUCLEOTIDE SEQUENCE [LARGE SCALE GENOMIC DNA]</scope>
    <source>
        <strain evidence="10 11">WCA-380-WT-2B</strain>
    </source>
</reference>
<evidence type="ECO:0000256" key="2">
    <source>
        <dbReference type="ARBA" id="ARBA00006490"/>
    </source>
</evidence>
<keyword evidence="3" id="KW-0808">Transferase</keyword>
<dbReference type="AlphaFoldDB" id="A0A6N7VQT0"/>
<dbReference type="PANTHER" id="PTHR11601:SF34">
    <property type="entry name" value="CYSTEINE DESULFURASE"/>
    <property type="match status" value="1"/>
</dbReference>